<organism evidence="8 9">
    <name type="scientific">Loigolactobacillus bifermentans DSM 20003</name>
    <dbReference type="NCBI Taxonomy" id="1423726"/>
    <lineage>
        <taxon>Bacteria</taxon>
        <taxon>Bacillati</taxon>
        <taxon>Bacillota</taxon>
        <taxon>Bacilli</taxon>
        <taxon>Lactobacillales</taxon>
        <taxon>Lactobacillaceae</taxon>
        <taxon>Loigolactobacillus</taxon>
    </lineage>
</organism>
<dbReference type="Pfam" id="PF00496">
    <property type="entry name" value="SBP_bac_5"/>
    <property type="match status" value="1"/>
</dbReference>
<protein>
    <submittedName>
        <fullName evidence="8">Putative pheromone binding protein</fullName>
    </submittedName>
</protein>
<comment type="similarity">
    <text evidence="2">Belongs to the bacterial solute-binding protein 5 family.</text>
</comment>
<keyword evidence="4 6" id="KW-0732">Signal</keyword>
<feature type="chain" id="PRO_5006404850" evidence="6">
    <location>
        <begin position="28"/>
        <end position="541"/>
    </location>
</feature>
<dbReference type="Gene3D" id="3.90.76.10">
    <property type="entry name" value="Dipeptide-binding Protein, Domain 1"/>
    <property type="match status" value="1"/>
</dbReference>
<accession>A0A0R1H095</accession>
<comment type="caution">
    <text evidence="8">The sequence shown here is derived from an EMBL/GenBank/DDBJ whole genome shotgun (WGS) entry which is preliminary data.</text>
</comment>
<dbReference type="InterPro" id="IPR030678">
    <property type="entry name" value="Peptide/Ni-bd"/>
</dbReference>
<evidence type="ECO:0000256" key="5">
    <source>
        <dbReference type="ARBA" id="ARBA00022856"/>
    </source>
</evidence>
<evidence type="ECO:0000256" key="2">
    <source>
        <dbReference type="ARBA" id="ARBA00005695"/>
    </source>
</evidence>
<dbReference type="GO" id="GO:0015833">
    <property type="term" value="P:peptide transport"/>
    <property type="evidence" value="ECO:0007669"/>
    <property type="project" value="UniProtKB-KW"/>
</dbReference>
<keyword evidence="3" id="KW-0813">Transport</keyword>
<dbReference type="Gene3D" id="3.40.190.10">
    <property type="entry name" value="Periplasmic binding protein-like II"/>
    <property type="match status" value="1"/>
</dbReference>
<evidence type="ECO:0000256" key="6">
    <source>
        <dbReference type="SAM" id="SignalP"/>
    </source>
</evidence>
<dbReference type="EMBL" id="AZDA01000033">
    <property type="protein sequence ID" value="KRK39904.1"/>
    <property type="molecule type" value="Genomic_DNA"/>
</dbReference>
<dbReference type="InterPro" id="IPR039424">
    <property type="entry name" value="SBP_5"/>
</dbReference>
<dbReference type="AlphaFoldDB" id="A0A0R1H095"/>
<sequence>MGAVMKKRYVWLVLGLCWFCVSTSVHAAKQTLTSMVNTPLTTLDSTKYAVASDSEAITAYAEGLYTYDAQQHIVLGVAAKAPTVNRAKTQYTFTLKHTRWSNGQPVTADDFVYAWQRLANPKRKSRNASKVAFLQNGAAVVSGKRPYTALGVKALGKYRLQITLAQPTPYLSRTLVGAALVPINRHFAHQMGAKYGTAARYVLANGPFQIQNWNGTQDKQWRYVKNPDYWDAAQVTLQRVKLRVVRTSKQAARLFDRGQLDYAQLTDQTVQRYTGYKVLHQRQTITAAYLFFNTQAVDLKNLALRQALAQSFDKRLLVDGVLRNGSEPLNGLIPEQLIKTPTHQRDYRTAVGKLTNTSYNVRRATKAWHKAQAQLGRRRLTVTLLLSNTPQNLQIGRFLQAQMQHTLPGLTVKLKTVSLEKRIQLEGKGHFQIVLGMWTPTDTDPANYVGFFKSTSLMNVSHYQNAAYDRGLAELSGRLATQPSPRMHKIKSLEQQAVSKATVVAPVYQSSQTYLQAQRVKGLQVSKLGSMVNYKFTHIQS</sequence>
<evidence type="ECO:0000313" key="9">
    <source>
        <dbReference type="Proteomes" id="UP000051461"/>
    </source>
</evidence>
<dbReference type="Gene3D" id="3.10.105.10">
    <property type="entry name" value="Dipeptide-binding Protein, Domain 3"/>
    <property type="match status" value="1"/>
</dbReference>
<dbReference type="GO" id="GO:0043190">
    <property type="term" value="C:ATP-binding cassette (ABC) transporter complex"/>
    <property type="evidence" value="ECO:0007669"/>
    <property type="project" value="InterPro"/>
</dbReference>
<dbReference type="GO" id="GO:0042597">
    <property type="term" value="C:periplasmic space"/>
    <property type="evidence" value="ECO:0007669"/>
    <property type="project" value="UniProtKB-ARBA"/>
</dbReference>
<evidence type="ECO:0000256" key="1">
    <source>
        <dbReference type="ARBA" id="ARBA00004196"/>
    </source>
</evidence>
<dbReference type="PANTHER" id="PTHR30290">
    <property type="entry name" value="PERIPLASMIC BINDING COMPONENT OF ABC TRANSPORTER"/>
    <property type="match status" value="1"/>
</dbReference>
<feature type="signal peptide" evidence="6">
    <location>
        <begin position="1"/>
        <end position="27"/>
    </location>
</feature>
<dbReference type="PANTHER" id="PTHR30290:SF10">
    <property type="entry name" value="PERIPLASMIC OLIGOPEPTIDE-BINDING PROTEIN-RELATED"/>
    <property type="match status" value="1"/>
</dbReference>
<feature type="domain" description="Solute-binding protein family 5" evidence="7">
    <location>
        <begin position="75"/>
        <end position="455"/>
    </location>
</feature>
<dbReference type="SUPFAM" id="SSF53850">
    <property type="entry name" value="Periplasmic binding protein-like II"/>
    <property type="match status" value="1"/>
</dbReference>
<evidence type="ECO:0000313" key="8">
    <source>
        <dbReference type="EMBL" id="KRK39904.1"/>
    </source>
</evidence>
<keyword evidence="9" id="KW-1185">Reference proteome</keyword>
<name>A0A0R1H095_9LACO</name>
<dbReference type="GO" id="GO:0030313">
    <property type="term" value="C:cell envelope"/>
    <property type="evidence" value="ECO:0007669"/>
    <property type="project" value="UniProtKB-SubCell"/>
</dbReference>
<dbReference type="PIRSF" id="PIRSF002741">
    <property type="entry name" value="MppA"/>
    <property type="match status" value="1"/>
</dbReference>
<keyword evidence="5" id="KW-0653">Protein transport</keyword>
<dbReference type="Proteomes" id="UP000051461">
    <property type="component" value="Unassembled WGS sequence"/>
</dbReference>
<gene>
    <name evidence="8" type="ORF">FC07_GL002220</name>
</gene>
<comment type="subcellular location">
    <subcellularLocation>
        <location evidence="1">Cell envelope</location>
    </subcellularLocation>
</comment>
<evidence type="ECO:0000256" key="4">
    <source>
        <dbReference type="ARBA" id="ARBA00022729"/>
    </source>
</evidence>
<dbReference type="FunFam" id="3.90.76.10:FF:000001">
    <property type="entry name" value="Oligopeptide ABC transporter substrate-binding protein"/>
    <property type="match status" value="1"/>
</dbReference>
<dbReference type="GO" id="GO:1904680">
    <property type="term" value="F:peptide transmembrane transporter activity"/>
    <property type="evidence" value="ECO:0007669"/>
    <property type="project" value="TreeGrafter"/>
</dbReference>
<proteinExistence type="inferred from homology"/>
<dbReference type="CDD" id="cd08504">
    <property type="entry name" value="PBP2_OppA"/>
    <property type="match status" value="1"/>
</dbReference>
<keyword evidence="5" id="KW-0571">Peptide transport</keyword>
<reference evidence="8 9" key="1">
    <citation type="journal article" date="2015" name="Genome Announc.">
        <title>Expanding the biotechnology potential of lactobacilli through comparative genomics of 213 strains and associated genera.</title>
        <authorList>
            <person name="Sun Z."/>
            <person name="Harris H.M."/>
            <person name="McCann A."/>
            <person name="Guo C."/>
            <person name="Argimon S."/>
            <person name="Zhang W."/>
            <person name="Yang X."/>
            <person name="Jeffery I.B."/>
            <person name="Cooney J.C."/>
            <person name="Kagawa T.F."/>
            <person name="Liu W."/>
            <person name="Song Y."/>
            <person name="Salvetti E."/>
            <person name="Wrobel A."/>
            <person name="Rasinkangas P."/>
            <person name="Parkhill J."/>
            <person name="Rea M.C."/>
            <person name="O'Sullivan O."/>
            <person name="Ritari J."/>
            <person name="Douillard F.P."/>
            <person name="Paul Ross R."/>
            <person name="Yang R."/>
            <person name="Briner A.E."/>
            <person name="Felis G.E."/>
            <person name="de Vos W.M."/>
            <person name="Barrangou R."/>
            <person name="Klaenhammer T.R."/>
            <person name="Caufield P.W."/>
            <person name="Cui Y."/>
            <person name="Zhang H."/>
            <person name="O'Toole P.W."/>
        </authorList>
    </citation>
    <scope>NUCLEOTIDE SEQUENCE [LARGE SCALE GENOMIC DNA]</scope>
    <source>
        <strain evidence="8 9">DSM 20003</strain>
    </source>
</reference>
<evidence type="ECO:0000259" key="7">
    <source>
        <dbReference type="Pfam" id="PF00496"/>
    </source>
</evidence>
<dbReference type="STRING" id="1423726.FC07_GL002220"/>
<dbReference type="PATRIC" id="fig|1423726.3.peg.2305"/>
<evidence type="ECO:0000256" key="3">
    <source>
        <dbReference type="ARBA" id="ARBA00022448"/>
    </source>
</evidence>
<dbReference type="InterPro" id="IPR000914">
    <property type="entry name" value="SBP_5_dom"/>
</dbReference>